<dbReference type="AlphaFoldDB" id="A0A0N9HV71"/>
<dbReference type="RefSeq" id="WP_054288794.1">
    <property type="nucleotide sequence ID" value="NZ_CP012752.1"/>
</dbReference>
<dbReference type="KEGG" id="kphy:AOZ06_07670"/>
<organism evidence="1 2">
    <name type="scientific">Kibdelosporangium phytohabitans</name>
    <dbReference type="NCBI Taxonomy" id="860235"/>
    <lineage>
        <taxon>Bacteria</taxon>
        <taxon>Bacillati</taxon>
        <taxon>Actinomycetota</taxon>
        <taxon>Actinomycetes</taxon>
        <taxon>Pseudonocardiales</taxon>
        <taxon>Pseudonocardiaceae</taxon>
        <taxon>Kibdelosporangium</taxon>
    </lineage>
</organism>
<protein>
    <submittedName>
        <fullName evidence="1">Uncharacterized protein</fullName>
    </submittedName>
</protein>
<sequence length="230" mass="27185">MNDIAKRFQRDTADHEMTVLHDDGLYRHLLFHRVVRKPGEKLSRTDLYWFELITAPGSLIFQGDGESFVFRRLEDMFAFFRDSAWNGAPNIDYWAEKLTDGCDRVVVYQQEMLVQQVKEAVGEAKLDGLLAAVQEEVLDQLLDDSNWDRKLVDDFRFYVNGDDKYDYRKSPDFEFWCPLEWNCTGYHWWFLWACHAIVWGIAKYDAYRADKAEIAREVRDDRTRDAAGLE</sequence>
<dbReference type="STRING" id="860235.AOZ06_07670"/>
<reference evidence="1 2" key="1">
    <citation type="submission" date="2015-07" db="EMBL/GenBank/DDBJ databases">
        <title>Genome sequencing of Kibdelosporangium phytohabitans.</title>
        <authorList>
            <person name="Qin S."/>
            <person name="Xing K."/>
        </authorList>
    </citation>
    <scope>NUCLEOTIDE SEQUENCE [LARGE SCALE GENOMIC DNA]</scope>
    <source>
        <strain evidence="1 2">KLBMP1111</strain>
    </source>
</reference>
<proteinExistence type="predicted"/>
<dbReference type="Proteomes" id="UP000063699">
    <property type="component" value="Chromosome"/>
</dbReference>
<evidence type="ECO:0000313" key="2">
    <source>
        <dbReference type="Proteomes" id="UP000063699"/>
    </source>
</evidence>
<dbReference type="OrthoDB" id="4205565at2"/>
<accession>A0A0N9HV71</accession>
<gene>
    <name evidence="1" type="ORF">AOZ06_07670</name>
</gene>
<evidence type="ECO:0000313" key="1">
    <source>
        <dbReference type="EMBL" id="ALG06822.1"/>
    </source>
</evidence>
<dbReference type="EMBL" id="CP012752">
    <property type="protein sequence ID" value="ALG06822.1"/>
    <property type="molecule type" value="Genomic_DNA"/>
</dbReference>
<name>A0A0N9HV71_9PSEU</name>
<keyword evidence="2" id="KW-1185">Reference proteome</keyword>